<evidence type="ECO:0000313" key="2">
    <source>
        <dbReference type="EMBL" id="SVB11961.1"/>
    </source>
</evidence>
<protein>
    <recommendedName>
        <fullName evidence="1">PI3K/PI4K catalytic domain-containing protein</fullName>
    </recommendedName>
</protein>
<feature type="domain" description="PI3K/PI4K catalytic" evidence="1">
    <location>
        <begin position="103"/>
        <end position="186"/>
    </location>
</feature>
<sequence>VGSAPVADNQKEPTSTTDLLLETGEVVSCDLVPLGSNYTFLVSVRGEDERQLKAIYKPRKGEIPLWDFPGGTLHEREYVSYLLADALGWHFIPKTVLRDGPHGTGSVQLYVEHNPRNHYFTMREEHYDDLRRICLFDLLANNADRKAGHTLLGDDGQVWGIDHGLTFHPFPKLRTVIWSFADELIPEHLIEDLRGFGERFGKADESVEQIIGFLDPKEVEALHLRLEAILDNPVFPDPSNIHIPWPKI</sequence>
<dbReference type="NCBIfam" id="TIGR03843">
    <property type="entry name" value="SCO1664 family protein"/>
    <property type="match status" value="1"/>
</dbReference>
<gene>
    <name evidence="2" type="ORF">METZ01_LOCUS164815</name>
</gene>
<dbReference type="EMBL" id="UINC01029368">
    <property type="protein sequence ID" value="SVB11961.1"/>
    <property type="molecule type" value="Genomic_DNA"/>
</dbReference>
<dbReference type="AlphaFoldDB" id="A0A382BEN1"/>
<proteinExistence type="predicted"/>
<dbReference type="Pfam" id="PF00454">
    <property type="entry name" value="PI3_PI4_kinase"/>
    <property type="match status" value="1"/>
</dbReference>
<organism evidence="2">
    <name type="scientific">marine metagenome</name>
    <dbReference type="NCBI Taxonomy" id="408172"/>
    <lineage>
        <taxon>unclassified sequences</taxon>
        <taxon>metagenomes</taxon>
        <taxon>ecological metagenomes</taxon>
    </lineage>
</organism>
<dbReference type="InterPro" id="IPR022292">
    <property type="entry name" value="CHP03843"/>
</dbReference>
<evidence type="ECO:0000259" key="1">
    <source>
        <dbReference type="Pfam" id="PF00454"/>
    </source>
</evidence>
<feature type="non-terminal residue" evidence="2">
    <location>
        <position position="1"/>
    </location>
</feature>
<reference evidence="2" key="1">
    <citation type="submission" date="2018-05" db="EMBL/GenBank/DDBJ databases">
        <authorList>
            <person name="Lanie J.A."/>
            <person name="Ng W.-L."/>
            <person name="Kazmierczak K.M."/>
            <person name="Andrzejewski T.M."/>
            <person name="Davidsen T.M."/>
            <person name="Wayne K.J."/>
            <person name="Tettelin H."/>
            <person name="Glass J.I."/>
            <person name="Rusch D."/>
            <person name="Podicherti R."/>
            <person name="Tsui H.-C.T."/>
            <person name="Winkler M.E."/>
        </authorList>
    </citation>
    <scope>NUCLEOTIDE SEQUENCE</scope>
</reference>
<dbReference type="InterPro" id="IPR000403">
    <property type="entry name" value="PI3/4_kinase_cat_dom"/>
</dbReference>
<name>A0A382BEN1_9ZZZZ</name>
<accession>A0A382BEN1</accession>